<dbReference type="Gene3D" id="1.20.5.170">
    <property type="match status" value="1"/>
</dbReference>
<dbReference type="SUPFAM" id="SSF52540">
    <property type="entry name" value="P-loop containing nucleoside triphosphate hydrolases"/>
    <property type="match status" value="1"/>
</dbReference>
<dbReference type="InterPro" id="IPR005129">
    <property type="entry name" value="GTPase_ArgK"/>
</dbReference>
<name>A0A2P2E4P4_9LEPT</name>
<accession>A0A2P2E4P4</accession>
<dbReference type="Pfam" id="PF03308">
    <property type="entry name" value="MeaB"/>
    <property type="match status" value="1"/>
</dbReference>
<dbReference type="GO" id="GO:0005525">
    <property type="term" value="F:GTP binding"/>
    <property type="evidence" value="ECO:0007669"/>
    <property type="project" value="InterPro"/>
</dbReference>
<keyword evidence="2" id="KW-0418">Kinase</keyword>
<dbReference type="GO" id="GO:0005737">
    <property type="term" value="C:cytoplasm"/>
    <property type="evidence" value="ECO:0007669"/>
    <property type="project" value="TreeGrafter"/>
</dbReference>
<sequence>MNGEPRNSDQPLDETPPSALHVMPGVSDVPSLNPYVAEQRKFQKKRIYTPEELAEGILSGNRTLLSKAITLVESNREDHNEIAQSILEKVLPSSGKSIRIGITGVPGVGKSTFIEGFGNHILSLGRKLAVLAIDPSSQLTHGSILGDKTRMESLAKSENAFIRPSPSSGSLGGVARKTRESIYLCEAAGFDTIIIETVGVGQSETQVHSMVDFFLLLMLAGAGDELQGIKRGIMEMADLIAINKADGKNEPYATRAKAEYESALHLFPPAASGWMPRAVTCSGQYGKGIDEIWNLALDYQRHTTKSGYFQKNREEQITLWFRETLKEAILDQFLEREGMRDRIHLAESKIGQGKSSVIQEIKGLLKT</sequence>
<dbReference type="EMBL" id="BFBB01000009">
    <property type="protein sequence ID" value="GBF51851.1"/>
    <property type="molecule type" value="Genomic_DNA"/>
</dbReference>
<gene>
    <name evidence="2" type="ORF">LPTSP4_33890</name>
</gene>
<dbReference type="GO" id="GO:0016301">
    <property type="term" value="F:kinase activity"/>
    <property type="evidence" value="ECO:0007669"/>
    <property type="project" value="UniProtKB-KW"/>
</dbReference>
<keyword evidence="3" id="KW-1185">Reference proteome</keyword>
<dbReference type="PANTHER" id="PTHR23408:SF3">
    <property type="entry name" value="METHYLMALONIC ACIDURIA TYPE A PROTEIN, MITOCHONDRIAL"/>
    <property type="match status" value="1"/>
</dbReference>
<comment type="caution">
    <text evidence="2">The sequence shown here is derived from an EMBL/GenBank/DDBJ whole genome shotgun (WGS) entry which is preliminary data.</text>
</comment>
<evidence type="ECO:0000313" key="2">
    <source>
        <dbReference type="EMBL" id="GBF51851.1"/>
    </source>
</evidence>
<dbReference type="Gene3D" id="1.10.287.130">
    <property type="match status" value="1"/>
</dbReference>
<reference evidence="2 3" key="1">
    <citation type="submission" date="2018-02" db="EMBL/GenBank/DDBJ databases">
        <title>Novel Leptospira species isolated from soil and water in Japan.</title>
        <authorList>
            <person name="Nakao R."/>
            <person name="Masuzawa T."/>
        </authorList>
    </citation>
    <scope>NUCLEOTIDE SEQUENCE [LARGE SCALE GENOMIC DNA]</scope>
    <source>
        <strain evidence="2 3">YH101</strain>
    </source>
</reference>
<organism evidence="2 3">
    <name type="scientific">Leptospira ryugenii</name>
    <dbReference type="NCBI Taxonomy" id="1917863"/>
    <lineage>
        <taxon>Bacteria</taxon>
        <taxon>Pseudomonadati</taxon>
        <taxon>Spirochaetota</taxon>
        <taxon>Spirochaetia</taxon>
        <taxon>Leptospirales</taxon>
        <taxon>Leptospiraceae</taxon>
        <taxon>Leptospira</taxon>
    </lineage>
</organism>
<dbReference type="GO" id="GO:0003924">
    <property type="term" value="F:GTPase activity"/>
    <property type="evidence" value="ECO:0007669"/>
    <property type="project" value="InterPro"/>
</dbReference>
<protein>
    <submittedName>
        <fullName evidence="2">Protein kinase</fullName>
    </submittedName>
</protein>
<dbReference type="AlphaFoldDB" id="A0A2P2E4P4"/>
<keyword evidence="2" id="KW-0808">Transferase</keyword>
<evidence type="ECO:0000256" key="1">
    <source>
        <dbReference type="ARBA" id="ARBA00009625"/>
    </source>
</evidence>
<evidence type="ECO:0000313" key="3">
    <source>
        <dbReference type="Proteomes" id="UP000245133"/>
    </source>
</evidence>
<dbReference type="CDD" id="cd03114">
    <property type="entry name" value="MMAA-like"/>
    <property type="match status" value="1"/>
</dbReference>
<proteinExistence type="inferred from homology"/>
<dbReference type="OrthoDB" id="9778292at2"/>
<dbReference type="Gene3D" id="3.40.50.300">
    <property type="entry name" value="P-loop containing nucleotide triphosphate hydrolases"/>
    <property type="match status" value="1"/>
</dbReference>
<dbReference type="Proteomes" id="UP000245133">
    <property type="component" value="Unassembled WGS sequence"/>
</dbReference>
<dbReference type="PANTHER" id="PTHR23408">
    <property type="entry name" value="METHYLMALONYL-COA MUTASE"/>
    <property type="match status" value="1"/>
</dbReference>
<dbReference type="InterPro" id="IPR027417">
    <property type="entry name" value="P-loop_NTPase"/>
</dbReference>
<dbReference type="NCBIfam" id="TIGR00750">
    <property type="entry name" value="lao"/>
    <property type="match status" value="1"/>
</dbReference>
<comment type="similarity">
    <text evidence="1">Belongs to the SIMIBI class G3E GTPase family. ArgK/MeaB subfamily.</text>
</comment>
<dbReference type="NCBIfam" id="NF006958">
    <property type="entry name" value="PRK09435.1"/>
    <property type="match status" value="1"/>
</dbReference>